<name>A0ABW1XM76_9ALTE</name>
<keyword evidence="1" id="KW-0732">Signal</keyword>
<evidence type="ECO:0000313" key="2">
    <source>
        <dbReference type="EMBL" id="MFC6441144.1"/>
    </source>
</evidence>
<reference evidence="3" key="1">
    <citation type="journal article" date="2019" name="Int. J. Syst. Evol. Microbiol.">
        <title>The Global Catalogue of Microorganisms (GCM) 10K type strain sequencing project: providing services to taxonomists for standard genome sequencing and annotation.</title>
        <authorList>
            <consortium name="The Broad Institute Genomics Platform"/>
            <consortium name="The Broad Institute Genome Sequencing Center for Infectious Disease"/>
            <person name="Wu L."/>
            <person name="Ma J."/>
        </authorList>
    </citation>
    <scope>NUCLEOTIDE SEQUENCE [LARGE SCALE GENOMIC DNA]</scope>
    <source>
        <strain evidence="3">CGMCC 1.16031</strain>
    </source>
</reference>
<proteinExistence type="predicted"/>
<keyword evidence="3" id="KW-1185">Reference proteome</keyword>
<evidence type="ECO:0000256" key="1">
    <source>
        <dbReference type="SAM" id="SignalP"/>
    </source>
</evidence>
<protein>
    <submittedName>
        <fullName evidence="2">ABC transporter substrate-binding protein</fullName>
    </submittedName>
</protein>
<dbReference type="PANTHER" id="PTHR36573">
    <property type="entry name" value="INTERMEMBRANE PHOSPHOLIPID TRANSPORT SYSTEM BINDING PROTEIN MLAC"/>
    <property type="match status" value="1"/>
</dbReference>
<dbReference type="PANTHER" id="PTHR36573:SF1">
    <property type="entry name" value="INTERMEMBRANE PHOSPHOLIPID TRANSPORT SYSTEM BINDING PROTEIN MLAC"/>
    <property type="match status" value="1"/>
</dbReference>
<dbReference type="InterPro" id="IPR042245">
    <property type="entry name" value="Tgt2/MlaC_sf"/>
</dbReference>
<sequence>MFKKVIGVVLLVGSALSFNAAAVDRSNPYDMVKEAGERTFARLHDEQALIQKDPNHLRVIMNEELLPYIDYKYAALKVLGRYFGQTPREKIPEYMQEFRDYLINTYATVLAQYDNQKVVFQPAQDVEDDSNVTVRALIQEPGRPDIKIAFKVRKNDKTEEWAAYDMVAEGTSLLSAKRSELEGILGKDGIDAVIKMLKEKNAESITLPEKKL</sequence>
<feature type="signal peptide" evidence="1">
    <location>
        <begin position="1"/>
        <end position="20"/>
    </location>
</feature>
<dbReference type="Proteomes" id="UP001596364">
    <property type="component" value="Unassembled WGS sequence"/>
</dbReference>
<comment type="caution">
    <text evidence="2">The sequence shown here is derived from an EMBL/GenBank/DDBJ whole genome shotgun (WGS) entry which is preliminary data.</text>
</comment>
<gene>
    <name evidence="2" type="ORF">ACFP85_13410</name>
</gene>
<dbReference type="RefSeq" id="WP_131258519.1">
    <property type="nucleotide sequence ID" value="NZ_JBHSUS010000001.1"/>
</dbReference>
<dbReference type="Gene3D" id="3.10.450.710">
    <property type="entry name" value="Tgt2/MlaC"/>
    <property type="match status" value="1"/>
</dbReference>
<organism evidence="2 3">
    <name type="scientific">Pseudobowmanella zhangzhouensis</name>
    <dbReference type="NCBI Taxonomy" id="1537679"/>
    <lineage>
        <taxon>Bacteria</taxon>
        <taxon>Pseudomonadati</taxon>
        <taxon>Pseudomonadota</taxon>
        <taxon>Gammaproteobacteria</taxon>
        <taxon>Alteromonadales</taxon>
        <taxon>Alteromonadaceae</taxon>
    </lineage>
</organism>
<feature type="chain" id="PRO_5047186446" evidence="1">
    <location>
        <begin position="21"/>
        <end position="212"/>
    </location>
</feature>
<accession>A0ABW1XM76</accession>
<dbReference type="EMBL" id="JBHSUS010000001">
    <property type="protein sequence ID" value="MFC6441144.1"/>
    <property type="molecule type" value="Genomic_DNA"/>
</dbReference>
<dbReference type="PIRSF" id="PIRSF004649">
    <property type="entry name" value="MlaC"/>
    <property type="match status" value="1"/>
</dbReference>
<evidence type="ECO:0000313" key="3">
    <source>
        <dbReference type="Proteomes" id="UP001596364"/>
    </source>
</evidence>
<dbReference type="InterPro" id="IPR008869">
    <property type="entry name" value="MlaC/ttg2D"/>
</dbReference>
<dbReference type="Pfam" id="PF05494">
    <property type="entry name" value="MlaC"/>
    <property type="match status" value="1"/>
</dbReference>